<gene>
    <name evidence="2" type="ORF">LSG31_03160</name>
</gene>
<dbReference type="EMBL" id="CP089291">
    <property type="protein sequence ID" value="UOF91271.1"/>
    <property type="molecule type" value="Genomic_DNA"/>
</dbReference>
<dbReference type="Proteomes" id="UP000830167">
    <property type="component" value="Chromosome"/>
</dbReference>
<feature type="transmembrane region" description="Helical" evidence="1">
    <location>
        <begin position="165"/>
        <end position="189"/>
    </location>
</feature>
<keyword evidence="1" id="KW-0812">Transmembrane</keyword>
<feature type="transmembrane region" description="Helical" evidence="1">
    <location>
        <begin position="95"/>
        <end position="122"/>
    </location>
</feature>
<dbReference type="RefSeq" id="WP_347437960.1">
    <property type="nucleotide sequence ID" value="NZ_CP089291.1"/>
</dbReference>
<evidence type="ECO:0000313" key="3">
    <source>
        <dbReference type="Proteomes" id="UP000830167"/>
    </source>
</evidence>
<dbReference type="NCBIfam" id="TIGR03732">
    <property type="entry name" value="lanti_perm_MutE"/>
    <property type="match status" value="1"/>
</dbReference>
<name>A0ABY4CL86_9BACL</name>
<feature type="transmembrane region" description="Helical" evidence="1">
    <location>
        <begin position="223"/>
        <end position="246"/>
    </location>
</feature>
<reference evidence="2" key="1">
    <citation type="submission" date="2021-12" db="EMBL/GenBank/DDBJ databases">
        <title>Alicyclobacillaceae gen. nov., sp. nov., isolated from chalcocite enrichment system.</title>
        <authorList>
            <person name="Jiang Z."/>
        </authorList>
    </citation>
    <scope>NUCLEOTIDE SEQUENCE</scope>
    <source>
        <strain evidence="2">MYW30-H2</strain>
    </source>
</reference>
<evidence type="ECO:0000313" key="2">
    <source>
        <dbReference type="EMBL" id="UOF91271.1"/>
    </source>
</evidence>
<keyword evidence="1" id="KW-1133">Transmembrane helix</keyword>
<protein>
    <submittedName>
        <fullName evidence="2">Lantibiotic immunity ABC transporter MutE/EpiE family permease subunit</fullName>
    </submittedName>
</protein>
<dbReference type="InterPro" id="IPR021205">
    <property type="entry name" value="Lanti_perm_SpaE/MutE/EpiE-like"/>
</dbReference>
<organism evidence="2 3">
    <name type="scientific">Fodinisporobacter ferrooxydans</name>
    <dbReference type="NCBI Taxonomy" id="2901836"/>
    <lineage>
        <taxon>Bacteria</taxon>
        <taxon>Bacillati</taxon>
        <taxon>Bacillota</taxon>
        <taxon>Bacilli</taxon>
        <taxon>Bacillales</taxon>
        <taxon>Alicyclobacillaceae</taxon>
        <taxon>Fodinisporobacter</taxon>
    </lineage>
</organism>
<feature type="transmembrane region" description="Helical" evidence="1">
    <location>
        <begin position="57"/>
        <end position="74"/>
    </location>
</feature>
<dbReference type="CDD" id="cd21807">
    <property type="entry name" value="ABC-2_lan_permease_MutE_EpiE-like"/>
    <property type="match status" value="1"/>
</dbReference>
<sequence>MINMAKSELLKYKRTFARRIIVFAPLLFILIALPQKLFMPADYLRPWQLLLDQVYNWWPVLFVPLGTALLASLVQLQEKKAGNYRNMRVHNIPAFLIWIGKVAGMAYHMFLATWILFAAVIASGWMTAGGAIPWIKIFAGGFAIWLTSLAVIPLQLWAAAWKGTFFSMILGLAGLIAGVMAASDPYWIYVPWSWPTRLMSAIIGVHPNGIALNPSDPLRDPSVIPVGIAVSFVAFIMFTLLTAVWFERREAS</sequence>
<keyword evidence="1" id="KW-0472">Membrane</keyword>
<accession>A0ABY4CL86</accession>
<feature type="transmembrane region" description="Helical" evidence="1">
    <location>
        <begin position="20"/>
        <end position="37"/>
    </location>
</feature>
<feature type="transmembrane region" description="Helical" evidence="1">
    <location>
        <begin position="134"/>
        <end position="158"/>
    </location>
</feature>
<keyword evidence="3" id="KW-1185">Reference proteome</keyword>
<proteinExistence type="predicted"/>
<evidence type="ECO:0000256" key="1">
    <source>
        <dbReference type="SAM" id="Phobius"/>
    </source>
</evidence>
<dbReference type="Pfam" id="PF12730">
    <property type="entry name" value="ABC2_membrane_4"/>
    <property type="match status" value="1"/>
</dbReference>